<dbReference type="AlphaFoldDB" id="A0AAN9XVF1"/>
<gene>
    <name evidence="1" type="ORF">VNO78_02736</name>
</gene>
<sequence>MRRAQLVFLSLPNGYNHLFQDFPSKKHVFYNAFCASPTSPVRFRQQSSDPNHSLVPASKPSIPTLIHAYPPQPITTPFQDHPIPLSDLAITSTQNISYVHCSPLIPVSHVSPNLTGKVYSQDGVLIKA</sequence>
<proteinExistence type="predicted"/>
<reference evidence="1 2" key="1">
    <citation type="submission" date="2024-01" db="EMBL/GenBank/DDBJ databases">
        <title>The genomes of 5 underutilized Papilionoideae crops provide insights into root nodulation and disease resistanc.</title>
        <authorList>
            <person name="Jiang F."/>
        </authorList>
    </citation>
    <scope>NUCLEOTIDE SEQUENCE [LARGE SCALE GENOMIC DNA]</scope>
    <source>
        <strain evidence="1">DUOXIRENSHENG_FW03</strain>
        <tissue evidence="1">Leaves</tissue>
    </source>
</reference>
<keyword evidence="2" id="KW-1185">Reference proteome</keyword>
<dbReference type="Proteomes" id="UP001386955">
    <property type="component" value="Unassembled WGS sequence"/>
</dbReference>
<comment type="caution">
    <text evidence="1">The sequence shown here is derived from an EMBL/GenBank/DDBJ whole genome shotgun (WGS) entry which is preliminary data.</text>
</comment>
<protein>
    <submittedName>
        <fullName evidence="1">Uncharacterized protein</fullName>
    </submittedName>
</protein>
<accession>A0AAN9XVF1</accession>
<evidence type="ECO:0000313" key="2">
    <source>
        <dbReference type="Proteomes" id="UP001386955"/>
    </source>
</evidence>
<dbReference type="EMBL" id="JAYMYS010000001">
    <property type="protein sequence ID" value="KAK7411303.1"/>
    <property type="molecule type" value="Genomic_DNA"/>
</dbReference>
<evidence type="ECO:0000313" key="1">
    <source>
        <dbReference type="EMBL" id="KAK7411303.1"/>
    </source>
</evidence>
<name>A0AAN9XVF1_PSOTE</name>
<organism evidence="1 2">
    <name type="scientific">Psophocarpus tetragonolobus</name>
    <name type="common">Winged bean</name>
    <name type="synonym">Dolichos tetragonolobus</name>
    <dbReference type="NCBI Taxonomy" id="3891"/>
    <lineage>
        <taxon>Eukaryota</taxon>
        <taxon>Viridiplantae</taxon>
        <taxon>Streptophyta</taxon>
        <taxon>Embryophyta</taxon>
        <taxon>Tracheophyta</taxon>
        <taxon>Spermatophyta</taxon>
        <taxon>Magnoliopsida</taxon>
        <taxon>eudicotyledons</taxon>
        <taxon>Gunneridae</taxon>
        <taxon>Pentapetalae</taxon>
        <taxon>rosids</taxon>
        <taxon>fabids</taxon>
        <taxon>Fabales</taxon>
        <taxon>Fabaceae</taxon>
        <taxon>Papilionoideae</taxon>
        <taxon>50 kb inversion clade</taxon>
        <taxon>NPAAA clade</taxon>
        <taxon>indigoferoid/millettioid clade</taxon>
        <taxon>Phaseoleae</taxon>
        <taxon>Psophocarpus</taxon>
    </lineage>
</organism>